<dbReference type="Proteomes" id="UP001202922">
    <property type="component" value="Unassembled WGS sequence"/>
</dbReference>
<sequence length="307" mass="33465">MASIRVGTAPDSWGVWFPDDPKQVPGTRFLDEAAAAGYEWIELGPYGYLPTNPLQLRDELESRGLRLSAGSVSERLHQPNSWDAVWSQVTDVAALTAALGGQHVVVLPEMWRDLYTGAALEPGELTPAQWRAKTTGVDRLGKAMFEEYGVRLQYHPHADSHVDTEENITRLLESTDPEFVSLCLDTGHVAYCGGDNLAVIERHPDRIGYLHLKQVNPEVMAKVQAENLPFSEAVVLGAMTEPPLGVPELPPLLEAVARLGVDVFAIVEQDMYPAPPDAPLPIAQRTRAYLGGCGVHSLCFAEAPAGR</sequence>
<dbReference type="Gene3D" id="3.20.20.150">
    <property type="entry name" value="Divalent-metal-dependent TIM barrel enzymes"/>
    <property type="match status" value="1"/>
</dbReference>
<keyword evidence="1" id="KW-0119">Carbohydrate metabolism</keyword>
<feature type="domain" description="Xylose isomerase-like TIM barrel" evidence="2">
    <location>
        <begin position="30"/>
        <end position="275"/>
    </location>
</feature>
<dbReference type="InterPro" id="IPR050312">
    <property type="entry name" value="IolE/XylAMocC-like"/>
</dbReference>
<dbReference type="RefSeq" id="WP_241053587.1">
    <property type="nucleotide sequence ID" value="NZ_JAKZBV010000001.1"/>
</dbReference>
<dbReference type="Pfam" id="PF01261">
    <property type="entry name" value="AP_endonuc_2"/>
    <property type="match status" value="1"/>
</dbReference>
<gene>
    <name evidence="3" type="ORF">L0M17_08850</name>
</gene>
<dbReference type="EMBL" id="JAKZBV010000001">
    <property type="protein sequence ID" value="MCH6470082.1"/>
    <property type="molecule type" value="Genomic_DNA"/>
</dbReference>
<proteinExistence type="predicted"/>
<keyword evidence="4" id="KW-1185">Reference proteome</keyword>
<evidence type="ECO:0000256" key="1">
    <source>
        <dbReference type="ARBA" id="ARBA00023277"/>
    </source>
</evidence>
<dbReference type="InterPro" id="IPR036237">
    <property type="entry name" value="Xyl_isomerase-like_sf"/>
</dbReference>
<evidence type="ECO:0000259" key="2">
    <source>
        <dbReference type="Pfam" id="PF01261"/>
    </source>
</evidence>
<evidence type="ECO:0000313" key="3">
    <source>
        <dbReference type="EMBL" id="MCH6470082.1"/>
    </source>
</evidence>
<dbReference type="PANTHER" id="PTHR12110">
    <property type="entry name" value="HYDROXYPYRUVATE ISOMERASE"/>
    <property type="match status" value="1"/>
</dbReference>
<evidence type="ECO:0000313" key="4">
    <source>
        <dbReference type="Proteomes" id="UP001202922"/>
    </source>
</evidence>
<reference evidence="3 4" key="1">
    <citation type="submission" date="2022-03" db="EMBL/GenBank/DDBJ databases">
        <title>Sinomonas sp. isolated from a soil.</title>
        <authorList>
            <person name="Han J."/>
            <person name="Kim D.-U."/>
        </authorList>
    </citation>
    <scope>NUCLEOTIDE SEQUENCE [LARGE SCALE GENOMIC DNA]</scope>
    <source>
        <strain evidence="3 4">5-5</strain>
    </source>
</reference>
<dbReference type="GO" id="GO:0016853">
    <property type="term" value="F:isomerase activity"/>
    <property type="evidence" value="ECO:0007669"/>
    <property type="project" value="UniProtKB-KW"/>
</dbReference>
<dbReference type="InterPro" id="IPR013022">
    <property type="entry name" value="Xyl_isomerase-like_TIM-brl"/>
</dbReference>
<comment type="caution">
    <text evidence="3">The sequence shown here is derived from an EMBL/GenBank/DDBJ whole genome shotgun (WGS) entry which is preliminary data.</text>
</comment>
<accession>A0ABS9U0Y9</accession>
<keyword evidence="3" id="KW-0413">Isomerase</keyword>
<protein>
    <submittedName>
        <fullName evidence="3">Sugar phosphate isomerase/epimerase</fullName>
    </submittedName>
</protein>
<organism evidence="3 4">
    <name type="scientific">Sinomonas terrae</name>
    <dbReference type="NCBI Taxonomy" id="2908838"/>
    <lineage>
        <taxon>Bacteria</taxon>
        <taxon>Bacillati</taxon>
        <taxon>Actinomycetota</taxon>
        <taxon>Actinomycetes</taxon>
        <taxon>Micrococcales</taxon>
        <taxon>Micrococcaceae</taxon>
        <taxon>Sinomonas</taxon>
    </lineage>
</organism>
<name>A0ABS9U0Y9_9MICC</name>
<dbReference type="SUPFAM" id="SSF51658">
    <property type="entry name" value="Xylose isomerase-like"/>
    <property type="match status" value="1"/>
</dbReference>
<dbReference type="PANTHER" id="PTHR12110:SF41">
    <property type="entry name" value="INOSOSE DEHYDRATASE"/>
    <property type="match status" value="1"/>
</dbReference>